<keyword evidence="7" id="KW-1185">Reference proteome</keyword>
<gene>
    <name evidence="6" type="primary">flgL</name>
    <name evidence="6" type="ORF">H8707_08635</name>
</gene>
<protein>
    <submittedName>
        <fullName evidence="6">Flagellar hook-associated protein FlgL</fullName>
    </submittedName>
</protein>
<keyword evidence="6" id="KW-0969">Cilium</keyword>
<evidence type="ECO:0000313" key="6">
    <source>
        <dbReference type="EMBL" id="MBC8588305.1"/>
    </source>
</evidence>
<dbReference type="RefSeq" id="WP_262429754.1">
    <property type="nucleotide sequence ID" value="NZ_JACRTG010000018.1"/>
</dbReference>
<evidence type="ECO:0000256" key="2">
    <source>
        <dbReference type="ARBA" id="ARBA00005709"/>
    </source>
</evidence>
<name>A0A926ETP8_9FIRM</name>
<feature type="domain" description="Flagellin C-terminal" evidence="5">
    <location>
        <begin position="219"/>
        <end position="300"/>
    </location>
</feature>
<reference evidence="6" key="1">
    <citation type="submission" date="2020-08" db="EMBL/GenBank/DDBJ databases">
        <title>Genome public.</title>
        <authorList>
            <person name="Liu C."/>
            <person name="Sun Q."/>
        </authorList>
    </citation>
    <scope>NUCLEOTIDE SEQUENCE</scope>
    <source>
        <strain evidence="6">BX21</strain>
    </source>
</reference>
<evidence type="ECO:0000259" key="5">
    <source>
        <dbReference type="Pfam" id="PF00700"/>
    </source>
</evidence>
<dbReference type="SUPFAM" id="SSF64518">
    <property type="entry name" value="Phase 1 flagellin"/>
    <property type="match status" value="1"/>
</dbReference>
<evidence type="ECO:0000259" key="4">
    <source>
        <dbReference type="Pfam" id="PF00669"/>
    </source>
</evidence>
<feature type="domain" description="Flagellin N-terminal" evidence="4">
    <location>
        <begin position="6"/>
        <end position="140"/>
    </location>
</feature>
<evidence type="ECO:0000313" key="7">
    <source>
        <dbReference type="Proteomes" id="UP000601171"/>
    </source>
</evidence>
<dbReference type="GO" id="GO:0071973">
    <property type="term" value="P:bacterial-type flagellum-dependent cell motility"/>
    <property type="evidence" value="ECO:0007669"/>
    <property type="project" value="InterPro"/>
</dbReference>
<evidence type="ECO:0000256" key="1">
    <source>
        <dbReference type="ARBA" id="ARBA00004365"/>
    </source>
</evidence>
<dbReference type="PANTHER" id="PTHR42792:SF1">
    <property type="entry name" value="FLAGELLAR HOOK-ASSOCIATED PROTEIN 3"/>
    <property type="match status" value="1"/>
</dbReference>
<dbReference type="AlphaFoldDB" id="A0A926ETP8"/>
<dbReference type="InterPro" id="IPR001492">
    <property type="entry name" value="Flagellin"/>
</dbReference>
<accession>A0A926ETP8</accession>
<dbReference type="Gene3D" id="1.20.1330.10">
    <property type="entry name" value="f41 fragment of flagellin, N-terminal domain"/>
    <property type="match status" value="1"/>
</dbReference>
<evidence type="ECO:0000256" key="3">
    <source>
        <dbReference type="ARBA" id="ARBA00023143"/>
    </source>
</evidence>
<dbReference type="Pfam" id="PF00669">
    <property type="entry name" value="Flagellin_N"/>
    <property type="match status" value="1"/>
</dbReference>
<dbReference type="GO" id="GO:0009424">
    <property type="term" value="C:bacterial-type flagellum hook"/>
    <property type="evidence" value="ECO:0007669"/>
    <property type="project" value="InterPro"/>
</dbReference>
<dbReference type="GO" id="GO:0005198">
    <property type="term" value="F:structural molecule activity"/>
    <property type="evidence" value="ECO:0007669"/>
    <property type="project" value="InterPro"/>
</dbReference>
<dbReference type="EMBL" id="JACRTG010000018">
    <property type="protein sequence ID" value="MBC8588305.1"/>
    <property type="molecule type" value="Genomic_DNA"/>
</dbReference>
<keyword evidence="6" id="KW-0966">Cell projection</keyword>
<sequence length="301" mass="33627">MRITNSTLTTNYLRNLSINLKQMQKYQNQLASGKEVSKPSDNPILLSKIMDLNNNIIQNKQYKSNIKDTLGWVETQDTALKGVTSTLHRLKDLVIYGANGSLSDTDRAAIQDEIKMQAEQLKDILNTNFDGRYIFGGQKTTEPPFEINEDGVLIYKGDNNNIIREISQGVTVDIMTDGSRIVNADIDDENKDLGVLIDKITKAMESGNTEELSNGFLADIDKHLDNVLRVRSGVGAVNNRLEAAQSRNETENLNLTSLLSEKEDIDIAEKYMEYMVMSTVYIASLSVGANILQPSLLDFLR</sequence>
<dbReference type="InterPro" id="IPR046358">
    <property type="entry name" value="Flagellin_C"/>
</dbReference>
<dbReference type="Pfam" id="PF00700">
    <property type="entry name" value="Flagellin_C"/>
    <property type="match status" value="1"/>
</dbReference>
<dbReference type="NCBIfam" id="TIGR02550">
    <property type="entry name" value="flagell_flgL"/>
    <property type="match status" value="1"/>
</dbReference>
<proteinExistence type="inferred from homology"/>
<organism evidence="6 7">
    <name type="scientific">Paratissierella segnis</name>
    <dbReference type="NCBI Taxonomy" id="2763679"/>
    <lineage>
        <taxon>Bacteria</taxon>
        <taxon>Bacillati</taxon>
        <taxon>Bacillota</taxon>
        <taxon>Tissierellia</taxon>
        <taxon>Tissierellales</taxon>
        <taxon>Tissierellaceae</taxon>
        <taxon>Paratissierella</taxon>
    </lineage>
</organism>
<dbReference type="Proteomes" id="UP000601171">
    <property type="component" value="Unassembled WGS sequence"/>
</dbReference>
<comment type="similarity">
    <text evidence="2">Belongs to the bacterial flagellin family.</text>
</comment>
<comment type="subcellular location">
    <subcellularLocation>
        <location evidence="1">Bacterial flagellum</location>
    </subcellularLocation>
</comment>
<comment type="caution">
    <text evidence="6">The sequence shown here is derived from an EMBL/GenBank/DDBJ whole genome shotgun (WGS) entry which is preliminary data.</text>
</comment>
<keyword evidence="3" id="KW-0975">Bacterial flagellum</keyword>
<dbReference type="PANTHER" id="PTHR42792">
    <property type="entry name" value="FLAGELLIN"/>
    <property type="match status" value="1"/>
</dbReference>
<dbReference type="InterPro" id="IPR001029">
    <property type="entry name" value="Flagellin_N"/>
</dbReference>
<keyword evidence="6" id="KW-0282">Flagellum</keyword>
<dbReference type="InterPro" id="IPR013384">
    <property type="entry name" value="Flagell_FlgL"/>
</dbReference>